<evidence type="ECO:0000313" key="2">
    <source>
        <dbReference type="EMBL" id="AOW80663.1"/>
    </source>
</evidence>
<dbReference type="AlphaFoldDB" id="A0A1D8S5N3"/>
<dbReference type="EMBL" id="CP016804">
    <property type="protein sequence ID" value="APE96001.1"/>
    <property type="molecule type" value="Genomic_DNA"/>
</dbReference>
<dbReference type="KEGG" id="halh:HTSR_1487"/>
<dbReference type="NCBIfam" id="NF011470">
    <property type="entry name" value="PRK14887.1"/>
    <property type="match status" value="1"/>
</dbReference>
<evidence type="ECO:0000313" key="4">
    <source>
        <dbReference type="Proteomes" id="UP000185608"/>
    </source>
</evidence>
<evidence type="ECO:0008006" key="6">
    <source>
        <dbReference type="Google" id="ProtNLM"/>
    </source>
</evidence>
<gene>
    <name evidence="3" type="ORF">HSR6_1558</name>
    <name evidence="2" type="ORF">HTSR_1487</name>
</gene>
<evidence type="ECO:0000313" key="3">
    <source>
        <dbReference type="EMBL" id="APE96001.1"/>
    </source>
</evidence>
<sequence>MHETTVELSYRSSDRAATIEAALRPEVGAIAGDRTTVSLDRAGAELELTVRASDPVALRAGQNTWLGLLEVAETVQTIR</sequence>
<dbReference type="EMBL" id="CP016070">
    <property type="protein sequence ID" value="AOW80663.1"/>
    <property type="molecule type" value="Genomic_DNA"/>
</dbReference>
<dbReference type="KEGG" id="hhsr:HSR6_1558"/>
<dbReference type="OrthoDB" id="8982at2157"/>
<accession>A0A1D8S5N3</accession>
<dbReference type="InterPro" id="IPR015419">
    <property type="entry name" value="CTAG/Pcc1"/>
</dbReference>
<dbReference type="Pfam" id="PF09341">
    <property type="entry name" value="Pcc1"/>
    <property type="match status" value="1"/>
</dbReference>
<keyword evidence="5" id="KW-1185">Reference proteome</keyword>
<dbReference type="Proteomes" id="UP000186165">
    <property type="component" value="Chromosome"/>
</dbReference>
<dbReference type="GeneID" id="30418086"/>
<comment type="similarity">
    <text evidence="1">Belongs to the CTAG/PCC1 family.</text>
</comment>
<dbReference type="RefSeq" id="WP_070365340.1">
    <property type="nucleotide sequence ID" value="NZ_CP016070.1"/>
</dbReference>
<proteinExistence type="inferred from homology"/>
<reference evidence="5" key="2">
    <citation type="submission" date="2016-08" db="EMBL/GenBank/DDBJ databases">
        <title>Discovery of first anaerobic lithoheterotrophic haloarchae widely represented in hypersaline habitats.</title>
        <authorList>
            <person name="Sorokin D.Y."/>
            <person name="Kublanov I.V."/>
            <person name="Roman P."/>
            <person name="Sinninghe Damste J.S."/>
            <person name="Golyshin P.N."/>
            <person name="Rojo D."/>
            <person name="Ciordia S."/>
            <person name="Mena Md.C."/>
            <person name="Ferrer M."/>
            <person name="Smedile F."/>
            <person name="Messina E."/>
            <person name="La Cono V."/>
            <person name="Yakimov M.M."/>
        </authorList>
    </citation>
    <scope>NUCLEOTIDE SEQUENCE [LARGE SCALE GENOMIC DNA]</scope>
    <source>
        <strain evidence="5">HSR6</strain>
    </source>
</reference>
<reference evidence="2 4" key="1">
    <citation type="submission" date="2016-06" db="EMBL/GenBank/DDBJ databases">
        <title>Discovery of anaerobic lithoheterotrophic haloarchaeon capable of sulfur respiration by hydrogen and formate.</title>
        <authorList>
            <person name="Sorokin D.Y."/>
            <person name="Kublanov I.V."/>
            <person name="Roman P."/>
            <person name="Sinninghe Damste J.S."/>
            <person name="Golyshin P.N."/>
            <person name="Rojo D."/>
            <person name="Ciordia S."/>
            <person name="Mena Md.C."/>
            <person name="Ferrer M."/>
            <person name="Smedile F."/>
            <person name="Messina E."/>
            <person name="La Cono V."/>
            <person name="Yakimov M.M."/>
        </authorList>
    </citation>
    <scope>NUCLEOTIDE SEQUENCE [LARGE SCALE GENOMIC DNA]</scope>
    <source>
        <strain evidence="2 4">HTSR1</strain>
    </source>
</reference>
<evidence type="ECO:0000313" key="5">
    <source>
        <dbReference type="Proteomes" id="UP000186165"/>
    </source>
</evidence>
<organism evidence="2 4">
    <name type="scientific">Halodesulfurarchaeum formicicum</name>
    <dbReference type="NCBI Taxonomy" id="1873524"/>
    <lineage>
        <taxon>Archaea</taxon>
        <taxon>Methanobacteriati</taxon>
        <taxon>Methanobacteriota</taxon>
        <taxon>Stenosarchaea group</taxon>
        <taxon>Halobacteria</taxon>
        <taxon>Halobacteriales</taxon>
        <taxon>Halobacteriaceae</taxon>
        <taxon>Halodesulfurarchaeum</taxon>
    </lineage>
</organism>
<accession>A0A1J1AEJ0</accession>
<dbReference type="Proteomes" id="UP000185608">
    <property type="component" value="Chromosome"/>
</dbReference>
<name>A0A1D8S5N3_9EURY</name>
<dbReference type="STRING" id="1873524.HSR6_1558"/>
<evidence type="ECO:0000256" key="1">
    <source>
        <dbReference type="ARBA" id="ARBA00007073"/>
    </source>
</evidence>
<protein>
    <recommendedName>
        <fullName evidence="6">KEOPS complex Pcc1-like subunit</fullName>
    </recommendedName>
</protein>
<reference evidence="3" key="3">
    <citation type="journal article" date="2017" name="ISME J.">
        <title>Discovery of anaerobic lithoheterotrophic haloarchaea, ubiquitous in hypersaline habitats.</title>
        <authorList>
            <person name="Sorokin D.Y."/>
            <person name="Messina E."/>
            <person name="Smedile F."/>
            <person name="Roman P."/>
            <person name="Damste J.S.S."/>
            <person name="Ciordia S."/>
            <person name="Mena M.C."/>
            <person name="Ferrer M."/>
            <person name="Golyshin P.N."/>
            <person name="Kublanov I.V."/>
            <person name="Samarov N.I."/>
            <person name="Toshchakov S.V."/>
            <person name="La Cono V."/>
            <person name="Yakimov M.M."/>
        </authorList>
    </citation>
    <scope>NUCLEOTIDE SEQUENCE</scope>
    <source>
        <strain evidence="3">HSR6</strain>
    </source>
</reference>
<dbReference type="Gene3D" id="3.30.310.50">
    <property type="entry name" value="Alpha-D-phosphohexomutase, C-terminal domain"/>
    <property type="match status" value="1"/>
</dbReference>